<reference evidence="2 3" key="1">
    <citation type="submission" date="2018-10" db="EMBL/GenBank/DDBJ databases">
        <title>Sequencing the genomes of 1000 actinobacteria strains.</title>
        <authorList>
            <person name="Klenk H.-P."/>
        </authorList>
    </citation>
    <scope>NUCLEOTIDE SEQUENCE [LARGE SCALE GENOMIC DNA]</scope>
    <source>
        <strain evidence="2 3">DSM 43800</strain>
    </source>
</reference>
<name>A0A495VWR6_9PSEU</name>
<organism evidence="2 3">
    <name type="scientific">Saccharothrix australiensis</name>
    <dbReference type="NCBI Taxonomy" id="2072"/>
    <lineage>
        <taxon>Bacteria</taxon>
        <taxon>Bacillati</taxon>
        <taxon>Actinomycetota</taxon>
        <taxon>Actinomycetes</taxon>
        <taxon>Pseudonocardiales</taxon>
        <taxon>Pseudonocardiaceae</taxon>
        <taxon>Saccharothrix</taxon>
    </lineage>
</organism>
<dbReference type="RefSeq" id="WP_246018746.1">
    <property type="nucleotide sequence ID" value="NZ_RBXO01000001.1"/>
</dbReference>
<evidence type="ECO:0000256" key="1">
    <source>
        <dbReference type="SAM" id="MobiDB-lite"/>
    </source>
</evidence>
<gene>
    <name evidence="2" type="ORF">C8E97_1567</name>
</gene>
<feature type="region of interest" description="Disordered" evidence="1">
    <location>
        <begin position="1"/>
        <end position="22"/>
    </location>
</feature>
<evidence type="ECO:0000313" key="2">
    <source>
        <dbReference type="EMBL" id="RKT53023.1"/>
    </source>
</evidence>
<accession>A0A495VWR6</accession>
<evidence type="ECO:0000313" key="3">
    <source>
        <dbReference type="Proteomes" id="UP000282084"/>
    </source>
</evidence>
<dbReference type="Proteomes" id="UP000282084">
    <property type="component" value="Unassembled WGS sequence"/>
</dbReference>
<sequence>MTAVLLDDSEEAQETDASPSFPEGEFGALIWAMVNDNAPRVFAVVQEYGEREDARVGAWGLAFPERAEVVSVEGTFRMGAQSPEGALRMFESPGVRARVVWVDKTGAVDRESAG</sequence>
<protein>
    <submittedName>
        <fullName evidence="2">Uncharacterized protein</fullName>
    </submittedName>
</protein>
<comment type="caution">
    <text evidence="2">The sequence shown here is derived from an EMBL/GenBank/DDBJ whole genome shotgun (WGS) entry which is preliminary data.</text>
</comment>
<dbReference type="AlphaFoldDB" id="A0A495VWR6"/>
<proteinExistence type="predicted"/>
<dbReference type="EMBL" id="RBXO01000001">
    <property type="protein sequence ID" value="RKT53023.1"/>
    <property type="molecule type" value="Genomic_DNA"/>
</dbReference>
<keyword evidence="3" id="KW-1185">Reference proteome</keyword>